<feature type="transmembrane region" description="Helical" evidence="1">
    <location>
        <begin position="135"/>
        <end position="156"/>
    </location>
</feature>
<dbReference type="PANTHER" id="PTHR34219:SF8">
    <property type="entry name" value="PEPSY DOMAIN-CONTAINING PROTEIN"/>
    <property type="match status" value="1"/>
</dbReference>
<dbReference type="PANTHER" id="PTHR34219">
    <property type="entry name" value="IRON-REGULATED INNER MEMBRANE PROTEIN-RELATED"/>
    <property type="match status" value="1"/>
</dbReference>
<protein>
    <submittedName>
        <fullName evidence="2">Uncharacterized iron-regulated membrane protein</fullName>
    </submittedName>
</protein>
<gene>
    <name evidence="2" type="ORF">MED92_02878</name>
</gene>
<dbReference type="AlphaFoldDB" id="A0A7U8GRX3"/>
<name>A0A7U8GRX3_NEPCE</name>
<reference evidence="2 3" key="1">
    <citation type="submission" date="2006-02" db="EMBL/GenBank/DDBJ databases">
        <authorList>
            <person name="Pinhassi J."/>
            <person name="Pedros-Alio C."/>
            <person name="Ferriera S."/>
            <person name="Johnson J."/>
            <person name="Kravitz S."/>
            <person name="Halpern A."/>
            <person name="Remington K."/>
            <person name="Beeson K."/>
            <person name="Tran B."/>
            <person name="Rogers Y.-H."/>
            <person name="Friedman R."/>
            <person name="Venter J.C."/>
        </authorList>
    </citation>
    <scope>NUCLEOTIDE SEQUENCE [LARGE SCALE GENOMIC DNA]</scope>
    <source>
        <strain evidence="2 3">MED92</strain>
    </source>
</reference>
<evidence type="ECO:0000256" key="1">
    <source>
        <dbReference type="SAM" id="Phobius"/>
    </source>
</evidence>
<feature type="transmembrane region" description="Helical" evidence="1">
    <location>
        <begin position="162"/>
        <end position="183"/>
    </location>
</feature>
<dbReference type="RefSeq" id="WP_007022592.1">
    <property type="nucleotide sequence ID" value="NZ_CH724127.1"/>
</dbReference>
<evidence type="ECO:0000313" key="3">
    <source>
        <dbReference type="Proteomes" id="UP000002171"/>
    </source>
</evidence>
<accession>A0A7U8GRX3</accession>
<dbReference type="EMBL" id="AAOW01000005">
    <property type="protein sequence ID" value="EAR61857.1"/>
    <property type="molecule type" value="Genomic_DNA"/>
</dbReference>
<dbReference type="Proteomes" id="UP000002171">
    <property type="component" value="Unassembled WGS sequence"/>
</dbReference>
<feature type="transmembrane region" description="Helical" evidence="1">
    <location>
        <begin position="423"/>
        <end position="442"/>
    </location>
</feature>
<feature type="transmembrane region" description="Helical" evidence="1">
    <location>
        <begin position="25"/>
        <end position="54"/>
    </location>
</feature>
<organism evidence="2 3">
    <name type="scientific">Neptuniibacter caesariensis</name>
    <dbReference type="NCBI Taxonomy" id="207954"/>
    <lineage>
        <taxon>Bacteria</taxon>
        <taxon>Pseudomonadati</taxon>
        <taxon>Pseudomonadota</taxon>
        <taxon>Gammaproteobacteria</taxon>
        <taxon>Oceanospirillales</taxon>
        <taxon>Oceanospirillaceae</taxon>
        <taxon>Neptuniibacter</taxon>
    </lineage>
</organism>
<sequence>MTIATIEEQAQQRRAKKKSKLSKQYIAYLIHSFVGLKLTLLMTVVLFTGTIAVFQQELDWLIYSEMRADVQDERQNPGAMLDKLQAAYPENGLFFYRTSENYPSLNSYARFIDDNGGYRHAWIDPYTGEVKDDTVLLSIGQFIGFMHATLFLPAIGNSLVNALGLLVLLSLITGLIAFPKFWRYFLRKPRTGNTRVFLADLHKLIGLWSLWIVLVIGVTGSWWFYFDPFVKHFGVPSIVEAHPRKPLLSYADLDHLGTDQAPKMLSAEEVVNRVLKERPNLQINIINTPEHNSDPFEIIGSEGEWLISEWKGTRIMVHPFTGEIIDVFPADKLSLMQRTDLAMTPIHYGTWAVGGAPDLIVKTFYFIGGLGMTFLSVSGLIISYKRTRRAAKRAARFTGVRQKLIKIFDVIKPWGGPMGAFKYLNALLIAGVVMGTGLALTLSSQGTKGSGFIYQEQPLGPWSVSMNAVAGLLEKDLPPIRAGAKTNLNVQIDKAALESIKFIYAKVGKPRNLRAPGTLIHGPVGAKHVHMQLPKKIKDNAELWVTAVTWKGDVYQASWSLMPNGEETVDAR</sequence>
<dbReference type="OrthoDB" id="9791166at2"/>
<keyword evidence="1" id="KW-0812">Transmembrane</keyword>
<feature type="transmembrane region" description="Helical" evidence="1">
    <location>
        <begin position="364"/>
        <end position="384"/>
    </location>
</feature>
<feature type="transmembrane region" description="Helical" evidence="1">
    <location>
        <begin position="204"/>
        <end position="225"/>
    </location>
</feature>
<dbReference type="Pfam" id="PF03929">
    <property type="entry name" value="PepSY_TM"/>
    <property type="match status" value="1"/>
</dbReference>
<keyword evidence="1" id="KW-1133">Transmembrane helix</keyword>
<dbReference type="InterPro" id="IPR005625">
    <property type="entry name" value="PepSY-ass_TM"/>
</dbReference>
<keyword evidence="3" id="KW-1185">Reference proteome</keyword>
<keyword evidence="1" id="KW-0472">Membrane</keyword>
<proteinExistence type="predicted"/>
<evidence type="ECO:0000313" key="2">
    <source>
        <dbReference type="EMBL" id="EAR61857.1"/>
    </source>
</evidence>
<comment type="caution">
    <text evidence="2">The sequence shown here is derived from an EMBL/GenBank/DDBJ whole genome shotgun (WGS) entry which is preliminary data.</text>
</comment>